<organism evidence="2 3">
    <name type="scientific">Meloidogyne incognita</name>
    <name type="common">Southern root-knot nematode worm</name>
    <name type="synonym">Oxyuris incognita</name>
    <dbReference type="NCBI Taxonomy" id="6306"/>
    <lineage>
        <taxon>Eukaryota</taxon>
        <taxon>Metazoa</taxon>
        <taxon>Ecdysozoa</taxon>
        <taxon>Nematoda</taxon>
        <taxon>Chromadorea</taxon>
        <taxon>Rhabditida</taxon>
        <taxon>Tylenchina</taxon>
        <taxon>Tylenchomorpha</taxon>
        <taxon>Tylenchoidea</taxon>
        <taxon>Meloidogynidae</taxon>
        <taxon>Meloidogyninae</taxon>
        <taxon>Meloidogyne</taxon>
        <taxon>Meloidogyne incognita group</taxon>
    </lineage>
</organism>
<name>A0A914N4A3_MELIC</name>
<keyword evidence="1" id="KW-0472">Membrane</keyword>
<accession>A0A914N4A3</accession>
<sequence>MRLILPMDIAYATIYLIYNALVVLIRIYKDEISTTDYVFYYSTLDTLLYLYTTVTIIVYIKLIKFIRNNQSITIEITTKSNEQTNIYFKELQKIWG</sequence>
<reference evidence="3" key="1">
    <citation type="submission" date="2022-11" db="UniProtKB">
        <authorList>
            <consortium name="WormBaseParasite"/>
        </authorList>
    </citation>
    <scope>IDENTIFICATION</scope>
</reference>
<dbReference type="WBParaSite" id="Minc3s03023g32467">
    <property type="protein sequence ID" value="Minc3s03023g32467"/>
    <property type="gene ID" value="Minc3s03023g32467"/>
</dbReference>
<evidence type="ECO:0000313" key="3">
    <source>
        <dbReference type="WBParaSite" id="Minc3s03023g32467"/>
    </source>
</evidence>
<protein>
    <submittedName>
        <fullName evidence="3">Uncharacterized protein</fullName>
    </submittedName>
</protein>
<keyword evidence="2" id="KW-1185">Reference proteome</keyword>
<dbReference type="Proteomes" id="UP000887563">
    <property type="component" value="Unplaced"/>
</dbReference>
<dbReference type="AlphaFoldDB" id="A0A914N4A3"/>
<evidence type="ECO:0000313" key="2">
    <source>
        <dbReference type="Proteomes" id="UP000887563"/>
    </source>
</evidence>
<keyword evidence="1" id="KW-1133">Transmembrane helix</keyword>
<keyword evidence="1" id="KW-0812">Transmembrane</keyword>
<evidence type="ECO:0000256" key="1">
    <source>
        <dbReference type="SAM" id="Phobius"/>
    </source>
</evidence>
<proteinExistence type="predicted"/>
<feature type="transmembrane region" description="Helical" evidence="1">
    <location>
        <begin position="9"/>
        <end position="28"/>
    </location>
</feature>
<feature type="transmembrane region" description="Helical" evidence="1">
    <location>
        <begin position="48"/>
        <end position="66"/>
    </location>
</feature>